<dbReference type="HOGENOM" id="CLU_1787366_0_0_1"/>
<organism evidence="1 2">
    <name type="scientific">Oidiodendron maius (strain Zn)</name>
    <dbReference type="NCBI Taxonomy" id="913774"/>
    <lineage>
        <taxon>Eukaryota</taxon>
        <taxon>Fungi</taxon>
        <taxon>Dikarya</taxon>
        <taxon>Ascomycota</taxon>
        <taxon>Pezizomycotina</taxon>
        <taxon>Leotiomycetes</taxon>
        <taxon>Leotiomycetes incertae sedis</taxon>
        <taxon>Myxotrichaceae</taxon>
        <taxon>Oidiodendron</taxon>
    </lineage>
</organism>
<proteinExistence type="predicted"/>
<dbReference type="Proteomes" id="UP000054321">
    <property type="component" value="Unassembled WGS sequence"/>
</dbReference>
<keyword evidence="2" id="KW-1185">Reference proteome</keyword>
<name>A0A0C3CYJ4_OIDMZ</name>
<sequence>MYCYSRAQFVITANSLTVEICMCLADVNNLFAEALWRENNRVSSSCPAYIYRDLEDSFDGDGIKISYVDTLPDLGGSTEIANGVNGTAGNAGGNARTADCVADSARVTALERAKTNFVSLVGWNSRNQREGCSYNDGEKCRLHFD</sequence>
<evidence type="ECO:0000313" key="1">
    <source>
        <dbReference type="EMBL" id="KIM94747.1"/>
    </source>
</evidence>
<gene>
    <name evidence="1" type="ORF">OIDMADRAFT_34754</name>
</gene>
<reference evidence="2" key="2">
    <citation type="submission" date="2015-01" db="EMBL/GenBank/DDBJ databases">
        <title>Evolutionary Origins and Diversification of the Mycorrhizal Mutualists.</title>
        <authorList>
            <consortium name="DOE Joint Genome Institute"/>
            <consortium name="Mycorrhizal Genomics Consortium"/>
            <person name="Kohler A."/>
            <person name="Kuo A."/>
            <person name="Nagy L.G."/>
            <person name="Floudas D."/>
            <person name="Copeland A."/>
            <person name="Barry K.W."/>
            <person name="Cichocki N."/>
            <person name="Veneault-Fourrey C."/>
            <person name="LaButti K."/>
            <person name="Lindquist E.A."/>
            <person name="Lipzen A."/>
            <person name="Lundell T."/>
            <person name="Morin E."/>
            <person name="Murat C."/>
            <person name="Riley R."/>
            <person name="Ohm R."/>
            <person name="Sun H."/>
            <person name="Tunlid A."/>
            <person name="Henrissat B."/>
            <person name="Grigoriev I.V."/>
            <person name="Hibbett D.S."/>
            <person name="Martin F."/>
        </authorList>
    </citation>
    <scope>NUCLEOTIDE SEQUENCE [LARGE SCALE GENOMIC DNA]</scope>
    <source>
        <strain evidence="2">Zn</strain>
    </source>
</reference>
<accession>A0A0C3CYJ4</accession>
<dbReference type="EMBL" id="KN832889">
    <property type="protein sequence ID" value="KIM94747.1"/>
    <property type="molecule type" value="Genomic_DNA"/>
</dbReference>
<reference evidence="1 2" key="1">
    <citation type="submission" date="2014-04" db="EMBL/GenBank/DDBJ databases">
        <authorList>
            <consortium name="DOE Joint Genome Institute"/>
            <person name="Kuo A."/>
            <person name="Martino E."/>
            <person name="Perotto S."/>
            <person name="Kohler A."/>
            <person name="Nagy L.G."/>
            <person name="Floudas D."/>
            <person name="Copeland A."/>
            <person name="Barry K.W."/>
            <person name="Cichocki N."/>
            <person name="Veneault-Fourrey C."/>
            <person name="LaButti K."/>
            <person name="Lindquist E.A."/>
            <person name="Lipzen A."/>
            <person name="Lundell T."/>
            <person name="Morin E."/>
            <person name="Murat C."/>
            <person name="Sun H."/>
            <person name="Tunlid A."/>
            <person name="Henrissat B."/>
            <person name="Grigoriev I.V."/>
            <person name="Hibbett D.S."/>
            <person name="Martin F."/>
            <person name="Nordberg H.P."/>
            <person name="Cantor M.N."/>
            <person name="Hua S.X."/>
        </authorList>
    </citation>
    <scope>NUCLEOTIDE SEQUENCE [LARGE SCALE GENOMIC DNA]</scope>
    <source>
        <strain evidence="1 2">Zn</strain>
    </source>
</reference>
<dbReference type="AlphaFoldDB" id="A0A0C3CYJ4"/>
<protein>
    <submittedName>
        <fullName evidence="1">Uncharacterized protein</fullName>
    </submittedName>
</protein>
<dbReference type="InParanoid" id="A0A0C3CYJ4"/>
<evidence type="ECO:0000313" key="2">
    <source>
        <dbReference type="Proteomes" id="UP000054321"/>
    </source>
</evidence>